<dbReference type="InterPro" id="IPR018261">
    <property type="entry name" value="Ribosomal_bL27_CS"/>
</dbReference>
<dbReference type="NCBIfam" id="TIGR00062">
    <property type="entry name" value="L27"/>
    <property type="match status" value="1"/>
</dbReference>
<dbReference type="GeneID" id="54782027"/>
<dbReference type="SUPFAM" id="SSF110324">
    <property type="entry name" value="Ribosomal L27 protein-like"/>
    <property type="match status" value="1"/>
</dbReference>
<dbReference type="PANTHER" id="PTHR15893:SF0">
    <property type="entry name" value="LARGE RIBOSOMAL SUBUNIT PROTEIN BL27M"/>
    <property type="match status" value="1"/>
</dbReference>
<dbReference type="PRINTS" id="PR00063">
    <property type="entry name" value="RIBOSOMALL27"/>
</dbReference>
<feature type="region of interest" description="Disordered" evidence="9">
    <location>
        <begin position="21"/>
        <end position="43"/>
    </location>
</feature>
<keyword evidence="6" id="KW-0687">Ribonucleoprotein</keyword>
<organism evidence="11 12">
    <name type="scientific">Diutina rugosa</name>
    <name type="common">Yeast</name>
    <name type="synonym">Candida rugosa</name>
    <dbReference type="NCBI Taxonomy" id="5481"/>
    <lineage>
        <taxon>Eukaryota</taxon>
        <taxon>Fungi</taxon>
        <taxon>Dikarya</taxon>
        <taxon>Ascomycota</taxon>
        <taxon>Saccharomycotina</taxon>
        <taxon>Pichiomycetes</taxon>
        <taxon>Debaryomycetaceae</taxon>
        <taxon>Diutina</taxon>
    </lineage>
</organism>
<evidence type="ECO:0000259" key="10">
    <source>
        <dbReference type="Pfam" id="PF18471"/>
    </source>
</evidence>
<evidence type="ECO:0000256" key="1">
    <source>
        <dbReference type="ARBA" id="ARBA00004173"/>
    </source>
</evidence>
<dbReference type="PROSITE" id="PS00831">
    <property type="entry name" value="RIBOSOMAL_L27"/>
    <property type="match status" value="1"/>
</dbReference>
<evidence type="ECO:0000256" key="5">
    <source>
        <dbReference type="ARBA" id="ARBA00023128"/>
    </source>
</evidence>
<evidence type="ECO:0000256" key="6">
    <source>
        <dbReference type="ARBA" id="ARBA00023274"/>
    </source>
</evidence>
<dbReference type="GO" id="GO:0006412">
    <property type="term" value="P:translation"/>
    <property type="evidence" value="ECO:0007669"/>
    <property type="project" value="InterPro"/>
</dbReference>
<dbReference type="Pfam" id="PF18471">
    <property type="entry name" value="Ribosomal_L27_C"/>
    <property type="match status" value="1"/>
</dbReference>
<name>A0A642UMT4_DIURU</name>
<dbReference type="VEuPathDB" id="FungiDB:DIURU_003376"/>
<evidence type="ECO:0000256" key="8">
    <source>
        <dbReference type="ARBA" id="ARBA00035465"/>
    </source>
</evidence>
<dbReference type="GO" id="GO:0005762">
    <property type="term" value="C:mitochondrial large ribosomal subunit"/>
    <property type="evidence" value="ECO:0007669"/>
    <property type="project" value="TreeGrafter"/>
</dbReference>
<proteinExistence type="inferred from homology"/>
<protein>
    <recommendedName>
        <fullName evidence="7">Large ribosomal subunit protein bL27m</fullName>
    </recommendedName>
    <alternativeName>
        <fullName evidence="8">54S ribosomal protein L2, mitochondrial</fullName>
    </alternativeName>
</protein>
<sequence>MFGRSCVGNVSQQITAIRTATKRVSGSKTNKNDSAGRRLGPKAYEGHFVKPGEIIMRQRGTKIHPGENTGIGTDHTIYAKEPGYVRFYYDPFHPLRKYVGVALKKELSLPTPHFQPRVRRFGYEQLQDPAEAAQEEAHMSKKEFDAQPFLQQLKKQKEQHREAIIANIKSDLGSGQYGFQFNDAQLELVESRLVEIILLMEVGTPLEDAKIQATFNHLYKLKLQKATLGESYDEQVAAYRELATEVDSKVDVDAQGRLCPHLSPEAKQTKQDEIRTELSKYARKLLTKEDRETIEKLITSAGVFDRTQQQRLTTTYLPDVLPYDVEGSVVPIEDPENPPKDLVVQQVYDEKNRVVKTIGRPKDVFA</sequence>
<dbReference type="GO" id="GO:0003735">
    <property type="term" value="F:structural constituent of ribosome"/>
    <property type="evidence" value="ECO:0007669"/>
    <property type="project" value="InterPro"/>
</dbReference>
<comment type="subcellular location">
    <subcellularLocation>
        <location evidence="1">Mitochondrion</location>
    </subcellularLocation>
</comment>
<evidence type="ECO:0000256" key="3">
    <source>
        <dbReference type="ARBA" id="ARBA00022946"/>
    </source>
</evidence>
<accession>A0A642UMT4</accession>
<evidence type="ECO:0000256" key="7">
    <source>
        <dbReference type="ARBA" id="ARBA00035267"/>
    </source>
</evidence>
<dbReference type="Pfam" id="PF01016">
    <property type="entry name" value="Ribosomal_L27"/>
    <property type="match status" value="1"/>
</dbReference>
<dbReference type="Proteomes" id="UP000449547">
    <property type="component" value="Unassembled WGS sequence"/>
</dbReference>
<comment type="similarity">
    <text evidence="2">Belongs to the bacterial ribosomal protein bL27 family.</text>
</comment>
<comment type="caution">
    <text evidence="11">The sequence shown here is derived from an EMBL/GenBank/DDBJ whole genome shotgun (WGS) entry which is preliminary data.</text>
</comment>
<dbReference type="Gene3D" id="2.40.50.100">
    <property type="match status" value="1"/>
</dbReference>
<dbReference type="PANTHER" id="PTHR15893">
    <property type="entry name" value="RIBOSOMAL PROTEIN L27"/>
    <property type="match status" value="1"/>
</dbReference>
<evidence type="ECO:0000313" key="12">
    <source>
        <dbReference type="Proteomes" id="UP000449547"/>
    </source>
</evidence>
<dbReference type="FunFam" id="2.40.50.100:FF:000042">
    <property type="entry name" value="50S ribosomal protein L27"/>
    <property type="match status" value="1"/>
</dbReference>
<evidence type="ECO:0000256" key="4">
    <source>
        <dbReference type="ARBA" id="ARBA00022980"/>
    </source>
</evidence>
<dbReference type="OMA" id="YLDPFHP"/>
<dbReference type="InterPro" id="IPR001684">
    <property type="entry name" value="Ribosomal_bL27"/>
</dbReference>
<evidence type="ECO:0000256" key="9">
    <source>
        <dbReference type="SAM" id="MobiDB-lite"/>
    </source>
</evidence>
<keyword evidence="3" id="KW-0809">Transit peptide</keyword>
<dbReference type="RefSeq" id="XP_034011629.1">
    <property type="nucleotide sequence ID" value="XM_034156131.1"/>
</dbReference>
<keyword evidence="4" id="KW-0689">Ribosomal protein</keyword>
<gene>
    <name evidence="11" type="ORF">DIURU_003376</name>
</gene>
<keyword evidence="5" id="KW-0496">Mitochondrion</keyword>
<evidence type="ECO:0000256" key="2">
    <source>
        <dbReference type="ARBA" id="ARBA00010797"/>
    </source>
</evidence>
<evidence type="ECO:0000313" key="11">
    <source>
        <dbReference type="EMBL" id="KAA8901006.1"/>
    </source>
</evidence>
<keyword evidence="12" id="KW-1185">Reference proteome</keyword>
<dbReference type="InterPro" id="IPR041244">
    <property type="entry name" value="Ribosomal_bL27m_C"/>
</dbReference>
<dbReference type="EMBL" id="SWFT01000105">
    <property type="protein sequence ID" value="KAA8901006.1"/>
    <property type="molecule type" value="Genomic_DNA"/>
</dbReference>
<dbReference type="AlphaFoldDB" id="A0A642UMT4"/>
<reference evidence="11 12" key="1">
    <citation type="submission" date="2019-07" db="EMBL/GenBank/DDBJ databases">
        <title>Genome assembly of two rare yeast pathogens: Diutina rugosa and Trichomonascus ciferrii.</title>
        <authorList>
            <person name="Mixao V."/>
            <person name="Saus E."/>
            <person name="Hansen A."/>
            <person name="Lass-Flor C."/>
            <person name="Gabaldon T."/>
        </authorList>
    </citation>
    <scope>NUCLEOTIDE SEQUENCE [LARGE SCALE GENOMIC DNA]</scope>
    <source>
        <strain evidence="11 12">CBS 613</strain>
    </source>
</reference>
<feature type="domain" description="Large ribosomal subunit protein bL27m C-terminal" evidence="10">
    <location>
        <begin position="127"/>
        <end position="365"/>
    </location>
</feature>
<dbReference type="OrthoDB" id="1867012at2759"/>